<comment type="similarity">
    <text evidence="1">Belongs to the vitamin uptake transporter (VUT/ECF) (TC 2.A.88) family. Q precursor transporter subfamily.</text>
</comment>
<name>A0A1G2D4E7_9BACT</name>
<keyword evidence="1" id="KW-0813">Transport</keyword>
<feature type="transmembrane region" description="Helical" evidence="1">
    <location>
        <begin position="6"/>
        <end position="25"/>
    </location>
</feature>
<dbReference type="STRING" id="1798661.A3D65_01105"/>
<dbReference type="EMBL" id="MHLL01000034">
    <property type="protein sequence ID" value="OGZ08459.1"/>
    <property type="molecule type" value="Genomic_DNA"/>
</dbReference>
<accession>A0A1G2D4E7</accession>
<feature type="transmembrane region" description="Helical" evidence="1">
    <location>
        <begin position="129"/>
        <end position="158"/>
    </location>
</feature>
<dbReference type="GO" id="GO:0005886">
    <property type="term" value="C:plasma membrane"/>
    <property type="evidence" value="ECO:0007669"/>
    <property type="project" value="UniProtKB-SubCell"/>
</dbReference>
<evidence type="ECO:0000313" key="3">
    <source>
        <dbReference type="Proteomes" id="UP000177996"/>
    </source>
</evidence>
<evidence type="ECO:0000256" key="1">
    <source>
        <dbReference type="HAMAP-Rule" id="MF_02088"/>
    </source>
</evidence>
<keyword evidence="1" id="KW-1133">Transmembrane helix</keyword>
<dbReference type="NCBIfam" id="TIGR00697">
    <property type="entry name" value="queuosine precursor transporter"/>
    <property type="match status" value="1"/>
</dbReference>
<dbReference type="PANTHER" id="PTHR34300">
    <property type="entry name" value="QUEUOSINE PRECURSOR TRANSPORTER-RELATED"/>
    <property type="match status" value="1"/>
</dbReference>
<comment type="function">
    <text evidence="1">Involved in the import of queuosine (Q) precursors, required for Q precursor salvage.</text>
</comment>
<keyword evidence="1" id="KW-1003">Cell membrane</keyword>
<keyword evidence="1" id="KW-0812">Transmembrane</keyword>
<reference evidence="2 3" key="1">
    <citation type="journal article" date="2016" name="Nat. Commun.">
        <title>Thousands of microbial genomes shed light on interconnected biogeochemical processes in an aquifer system.</title>
        <authorList>
            <person name="Anantharaman K."/>
            <person name="Brown C.T."/>
            <person name="Hug L.A."/>
            <person name="Sharon I."/>
            <person name="Castelle C.J."/>
            <person name="Probst A.J."/>
            <person name="Thomas B.C."/>
            <person name="Singh A."/>
            <person name="Wilkins M.J."/>
            <person name="Karaoz U."/>
            <person name="Brodie E.L."/>
            <person name="Williams K.H."/>
            <person name="Hubbard S.S."/>
            <person name="Banfield J.F."/>
        </authorList>
    </citation>
    <scope>NUCLEOTIDE SEQUENCE [LARGE SCALE GENOMIC DNA]</scope>
</reference>
<gene>
    <name evidence="2" type="ORF">A3D65_01105</name>
</gene>
<dbReference type="HAMAP" id="MF_02088">
    <property type="entry name" value="Q_prec_transport"/>
    <property type="match status" value="1"/>
</dbReference>
<evidence type="ECO:0000313" key="2">
    <source>
        <dbReference type="EMBL" id="OGZ08459.1"/>
    </source>
</evidence>
<organism evidence="2 3">
    <name type="scientific">Candidatus Lloydbacteria bacterium RIFCSPHIGHO2_02_FULL_50_13</name>
    <dbReference type="NCBI Taxonomy" id="1798661"/>
    <lineage>
        <taxon>Bacteria</taxon>
        <taxon>Candidatus Lloydiibacteriota</taxon>
    </lineage>
</organism>
<dbReference type="Pfam" id="PF02592">
    <property type="entry name" value="Vut_1"/>
    <property type="match status" value="1"/>
</dbReference>
<feature type="transmembrane region" description="Helical" evidence="1">
    <location>
        <begin position="32"/>
        <end position="52"/>
    </location>
</feature>
<feature type="transmembrane region" description="Helical" evidence="1">
    <location>
        <begin position="207"/>
        <end position="223"/>
    </location>
</feature>
<sequence length="239" mass="26827">MSLTVILLWAIGVTSVTLVGSLYVRRYDRPDLLIALYVAFVLTAQMLATKIASFDLGFAHFSGPAGVLVFSVTFLLLDIMNERFGRKETQHMIFLAFVAQVAMAFFLWLGTQFTPDPFWASNSDSWNKFFGLVPRITLASWIAFLISENVDAYVFAWFKKLTHDKHLWMRNAFSSIPALALDSLIFVPLAFYGVAGFPVIAAIKGQIVMKWIVGIISVPFMYLNHAIIMRGKEEVGSSH</sequence>
<feature type="transmembrane region" description="Helical" evidence="1">
    <location>
        <begin position="179"/>
        <end position="201"/>
    </location>
</feature>
<dbReference type="AlphaFoldDB" id="A0A1G2D4E7"/>
<protein>
    <recommendedName>
        <fullName evidence="1">Probable queuosine precursor transporter</fullName>
        <shortName evidence="1">Q precursor transporter</shortName>
    </recommendedName>
</protein>
<feature type="transmembrane region" description="Helical" evidence="1">
    <location>
        <begin position="58"/>
        <end position="80"/>
    </location>
</feature>
<keyword evidence="1" id="KW-0472">Membrane</keyword>
<comment type="caution">
    <text evidence="2">The sequence shown here is derived from an EMBL/GenBank/DDBJ whole genome shotgun (WGS) entry which is preliminary data.</text>
</comment>
<dbReference type="Proteomes" id="UP000177996">
    <property type="component" value="Unassembled WGS sequence"/>
</dbReference>
<dbReference type="GO" id="GO:0022857">
    <property type="term" value="F:transmembrane transporter activity"/>
    <property type="evidence" value="ECO:0007669"/>
    <property type="project" value="UniProtKB-UniRule"/>
</dbReference>
<dbReference type="InterPro" id="IPR003744">
    <property type="entry name" value="YhhQ"/>
</dbReference>
<proteinExistence type="inferred from homology"/>
<dbReference type="PANTHER" id="PTHR34300:SF2">
    <property type="entry name" value="QUEUOSINE PRECURSOR TRANSPORTER-RELATED"/>
    <property type="match status" value="1"/>
</dbReference>
<comment type="subcellular location">
    <subcellularLocation>
        <location evidence="1">Cell membrane</location>
        <topology evidence="1">Multi-pass membrane protein</topology>
    </subcellularLocation>
</comment>
<feature type="transmembrane region" description="Helical" evidence="1">
    <location>
        <begin position="92"/>
        <end position="109"/>
    </location>
</feature>